<sequence>MTTLCLACSSSLLTKASDSVFITACCGQPICTTCIQSNPRLARYNPCLACLGGVAAVGAAASSKIDKKDHRNVDGAVRDEDTFAIGDDDDPESDSELPPYTSLPEALATSAAGPVQTADPSLKSSPGTYYIKPGDTLPGIALRFRVDGRTLCRLNKLPPSTLSTTPHLLHTRTSLQLPPSAYSQLGSTDATPSPIDVHAREVSRAGKRLQMLTKETDWRIARAYVALADDPEVSASFALKRKELGNTPTAVSAGSSLDAVATDRYLDDLEWEAEQLKAGRPIRINPFPMNPIPTQNSSSKIKARSWW</sequence>
<comment type="caution">
    <text evidence="3">The sequence shown here is derived from an EMBL/GenBank/DDBJ whole genome shotgun (WGS) entry which is preliminary data.</text>
</comment>
<organism evidence="3 4">
    <name type="scientific">Favolaschia claudopus</name>
    <dbReference type="NCBI Taxonomy" id="2862362"/>
    <lineage>
        <taxon>Eukaryota</taxon>
        <taxon>Fungi</taxon>
        <taxon>Dikarya</taxon>
        <taxon>Basidiomycota</taxon>
        <taxon>Agaricomycotina</taxon>
        <taxon>Agaricomycetes</taxon>
        <taxon>Agaricomycetidae</taxon>
        <taxon>Agaricales</taxon>
        <taxon>Marasmiineae</taxon>
        <taxon>Mycenaceae</taxon>
        <taxon>Favolaschia</taxon>
    </lineage>
</organism>
<gene>
    <name evidence="3" type="ORF">R3P38DRAFT_3186577</name>
</gene>
<dbReference type="Pfam" id="PF01476">
    <property type="entry name" value="LysM"/>
    <property type="match status" value="1"/>
</dbReference>
<name>A0AAW0C1D0_9AGAR</name>
<dbReference type="CDD" id="cd00118">
    <property type="entry name" value="LysM"/>
    <property type="match status" value="1"/>
</dbReference>
<evidence type="ECO:0000259" key="2">
    <source>
        <dbReference type="PROSITE" id="PS51782"/>
    </source>
</evidence>
<dbReference type="EMBL" id="JAWWNJ010000023">
    <property type="protein sequence ID" value="KAK7033032.1"/>
    <property type="molecule type" value="Genomic_DNA"/>
</dbReference>
<dbReference type="AlphaFoldDB" id="A0AAW0C1D0"/>
<dbReference type="InterPro" id="IPR018392">
    <property type="entry name" value="LysM"/>
</dbReference>
<dbReference type="Gene3D" id="3.10.350.10">
    <property type="entry name" value="LysM domain"/>
    <property type="match status" value="1"/>
</dbReference>
<evidence type="ECO:0000256" key="1">
    <source>
        <dbReference type="SAM" id="MobiDB-lite"/>
    </source>
</evidence>
<dbReference type="SUPFAM" id="SSF54106">
    <property type="entry name" value="LysM domain"/>
    <property type="match status" value="1"/>
</dbReference>
<keyword evidence="4" id="KW-1185">Reference proteome</keyword>
<accession>A0AAW0C1D0</accession>
<feature type="compositionally biased region" description="Basic and acidic residues" evidence="1">
    <location>
        <begin position="69"/>
        <end position="81"/>
    </location>
</feature>
<dbReference type="InterPro" id="IPR036779">
    <property type="entry name" value="LysM_dom_sf"/>
</dbReference>
<proteinExistence type="predicted"/>
<feature type="compositionally biased region" description="Polar residues" evidence="1">
    <location>
        <begin position="118"/>
        <end position="127"/>
    </location>
</feature>
<protein>
    <submittedName>
        <fullName evidence="3">LysM domain-containing protein</fullName>
    </submittedName>
</protein>
<evidence type="ECO:0000313" key="3">
    <source>
        <dbReference type="EMBL" id="KAK7033032.1"/>
    </source>
</evidence>
<evidence type="ECO:0000313" key="4">
    <source>
        <dbReference type="Proteomes" id="UP001362999"/>
    </source>
</evidence>
<feature type="region of interest" description="Disordered" evidence="1">
    <location>
        <begin position="69"/>
        <end position="129"/>
    </location>
</feature>
<feature type="domain" description="LysM" evidence="2">
    <location>
        <begin position="127"/>
        <end position="177"/>
    </location>
</feature>
<feature type="compositionally biased region" description="Acidic residues" evidence="1">
    <location>
        <begin position="86"/>
        <end position="95"/>
    </location>
</feature>
<dbReference type="Proteomes" id="UP001362999">
    <property type="component" value="Unassembled WGS sequence"/>
</dbReference>
<dbReference type="PROSITE" id="PS51782">
    <property type="entry name" value="LYSM"/>
    <property type="match status" value="1"/>
</dbReference>
<reference evidence="3 4" key="1">
    <citation type="journal article" date="2024" name="J Genomics">
        <title>Draft genome sequencing and assembly of Favolaschia claudopus CIRM-BRFM 2984 isolated from oak limbs.</title>
        <authorList>
            <person name="Navarro D."/>
            <person name="Drula E."/>
            <person name="Chaduli D."/>
            <person name="Cazenave R."/>
            <person name="Ahrendt S."/>
            <person name="Wang J."/>
            <person name="Lipzen A."/>
            <person name="Daum C."/>
            <person name="Barry K."/>
            <person name="Grigoriev I.V."/>
            <person name="Favel A."/>
            <person name="Rosso M.N."/>
            <person name="Martin F."/>
        </authorList>
    </citation>
    <scope>NUCLEOTIDE SEQUENCE [LARGE SCALE GENOMIC DNA]</scope>
    <source>
        <strain evidence="3 4">CIRM-BRFM 2984</strain>
    </source>
</reference>
<feature type="region of interest" description="Disordered" evidence="1">
    <location>
        <begin position="285"/>
        <end position="307"/>
    </location>
</feature>